<dbReference type="PANTHER" id="PTHR35145:SF1">
    <property type="entry name" value="CYTOPLASMIC PROTEIN"/>
    <property type="match status" value="1"/>
</dbReference>
<protein>
    <submittedName>
        <fullName evidence="1">Putative DNA-binding protein (MmcQ/YjbR family)</fullName>
    </submittedName>
</protein>
<comment type="caution">
    <text evidence="1">The sequence shown here is derived from an EMBL/GenBank/DDBJ whole genome shotgun (WGS) entry which is preliminary data.</text>
</comment>
<proteinExistence type="predicted"/>
<sequence length="130" mass="14515">MSDDDAPELSPEAQGCRALCLDLPDATSDFPFGTAAEAFRVRRKIFALVTRHPKVGGEHWHVNLKADPELVPGLVAAHEDVLPGWHQNKRHWVSVVLHPDLDRELLEQLVEDSYDLVVSGLPVSKRPMTH</sequence>
<organism evidence="1 2">
    <name type="scientific">Flavimobilis soli</name>
    <dbReference type="NCBI Taxonomy" id="442709"/>
    <lineage>
        <taxon>Bacteria</taxon>
        <taxon>Bacillati</taxon>
        <taxon>Actinomycetota</taxon>
        <taxon>Actinomycetes</taxon>
        <taxon>Micrococcales</taxon>
        <taxon>Jonesiaceae</taxon>
        <taxon>Flavimobilis</taxon>
    </lineage>
</organism>
<dbReference type="Proteomes" id="UP000221394">
    <property type="component" value="Unassembled WGS sequence"/>
</dbReference>
<dbReference type="InterPro" id="IPR007351">
    <property type="entry name" value="YjbR"/>
</dbReference>
<reference evidence="1 2" key="1">
    <citation type="submission" date="2017-10" db="EMBL/GenBank/DDBJ databases">
        <title>Sequencing the genomes of 1000 actinobacteria strains.</title>
        <authorList>
            <person name="Klenk H.-P."/>
        </authorList>
    </citation>
    <scope>NUCLEOTIDE SEQUENCE [LARGE SCALE GENOMIC DNA]</scope>
    <source>
        <strain evidence="1 2">DSM 21574</strain>
    </source>
</reference>
<dbReference type="InterPro" id="IPR058532">
    <property type="entry name" value="YjbR/MT2646/Rv2570-like"/>
</dbReference>
<keyword evidence="2" id="KW-1185">Reference proteome</keyword>
<dbReference type="EMBL" id="PDJH01000001">
    <property type="protein sequence ID" value="PFG37345.1"/>
    <property type="molecule type" value="Genomic_DNA"/>
</dbReference>
<evidence type="ECO:0000313" key="2">
    <source>
        <dbReference type="Proteomes" id="UP000221394"/>
    </source>
</evidence>
<dbReference type="RefSeq" id="WP_098458405.1">
    <property type="nucleotide sequence ID" value="NZ_PDJH01000001.1"/>
</dbReference>
<gene>
    <name evidence="1" type="ORF">ATL41_2102</name>
</gene>
<dbReference type="GO" id="GO:0003677">
    <property type="term" value="F:DNA binding"/>
    <property type="evidence" value="ECO:0007669"/>
    <property type="project" value="UniProtKB-KW"/>
</dbReference>
<dbReference type="InterPro" id="IPR038056">
    <property type="entry name" value="YjbR-like_sf"/>
</dbReference>
<evidence type="ECO:0000313" key="1">
    <source>
        <dbReference type="EMBL" id="PFG37345.1"/>
    </source>
</evidence>
<dbReference type="PANTHER" id="PTHR35145">
    <property type="entry name" value="CYTOPLASMIC PROTEIN-RELATED"/>
    <property type="match status" value="1"/>
</dbReference>
<accession>A0A2A9EGF6</accession>
<dbReference type="AlphaFoldDB" id="A0A2A9EGF6"/>
<dbReference type="SUPFAM" id="SSF142906">
    <property type="entry name" value="YjbR-like"/>
    <property type="match status" value="1"/>
</dbReference>
<dbReference type="OrthoDB" id="3194910at2"/>
<dbReference type="Gene3D" id="3.90.1150.30">
    <property type="match status" value="1"/>
</dbReference>
<name>A0A2A9EGF6_9MICO</name>
<keyword evidence="1" id="KW-0238">DNA-binding</keyword>
<dbReference type="Pfam" id="PF04237">
    <property type="entry name" value="YjbR"/>
    <property type="match status" value="1"/>
</dbReference>